<comment type="caution">
    <text evidence="1">The sequence shown here is derived from an EMBL/GenBank/DDBJ whole genome shotgun (WGS) entry which is preliminary data.</text>
</comment>
<evidence type="ECO:0000313" key="2">
    <source>
        <dbReference type="Proteomes" id="UP000663860"/>
    </source>
</evidence>
<proteinExistence type="predicted"/>
<sequence>TRGVFGLTTLLGSVGPKSDNFQLRRSVAPSPLEDLEDEEDVDFSQATPSVHRTMKINRLITEDELPAWLKNDVDEVEKTLVSDEDMGKGRR</sequence>
<evidence type="ECO:0000313" key="1">
    <source>
        <dbReference type="EMBL" id="CAF1527505.1"/>
    </source>
</evidence>
<dbReference type="EMBL" id="CAJNOE010007361">
    <property type="protein sequence ID" value="CAF1527505.1"/>
    <property type="molecule type" value="Genomic_DNA"/>
</dbReference>
<organism evidence="1 2">
    <name type="scientific">Adineta steineri</name>
    <dbReference type="NCBI Taxonomy" id="433720"/>
    <lineage>
        <taxon>Eukaryota</taxon>
        <taxon>Metazoa</taxon>
        <taxon>Spiralia</taxon>
        <taxon>Gnathifera</taxon>
        <taxon>Rotifera</taxon>
        <taxon>Eurotatoria</taxon>
        <taxon>Bdelloidea</taxon>
        <taxon>Adinetida</taxon>
        <taxon>Adinetidae</taxon>
        <taxon>Adineta</taxon>
    </lineage>
</organism>
<dbReference type="Proteomes" id="UP000663860">
    <property type="component" value="Unassembled WGS sequence"/>
</dbReference>
<reference evidence="1" key="1">
    <citation type="submission" date="2021-02" db="EMBL/GenBank/DDBJ databases">
        <authorList>
            <person name="Nowell W R."/>
        </authorList>
    </citation>
    <scope>NUCLEOTIDE SEQUENCE</scope>
</reference>
<protein>
    <submittedName>
        <fullName evidence="1">Uncharacterized protein</fullName>
    </submittedName>
</protein>
<accession>A0A815VAD8</accession>
<dbReference type="AlphaFoldDB" id="A0A815VAD8"/>
<name>A0A815VAD8_9BILA</name>
<feature type="non-terminal residue" evidence="1">
    <location>
        <position position="91"/>
    </location>
</feature>
<feature type="non-terminal residue" evidence="1">
    <location>
        <position position="1"/>
    </location>
</feature>
<gene>
    <name evidence="1" type="ORF">IZO911_LOCUS46046</name>
</gene>